<dbReference type="GO" id="GO:0006046">
    <property type="term" value="P:N-acetylglucosamine catabolic process"/>
    <property type="evidence" value="ECO:0007669"/>
    <property type="project" value="TreeGrafter"/>
</dbReference>
<feature type="active site" description="Proton donor/acceptor" evidence="6">
    <location>
        <position position="273"/>
    </location>
</feature>
<evidence type="ECO:0000256" key="2">
    <source>
        <dbReference type="ARBA" id="ARBA00022723"/>
    </source>
</evidence>
<dbReference type="Pfam" id="PF01979">
    <property type="entry name" value="Amidohydro_1"/>
    <property type="match status" value="1"/>
</dbReference>
<organism evidence="9 10">
    <name type="scientific">Mesoplasma chauliocola</name>
    <dbReference type="NCBI Taxonomy" id="216427"/>
    <lineage>
        <taxon>Bacteria</taxon>
        <taxon>Bacillati</taxon>
        <taxon>Mycoplasmatota</taxon>
        <taxon>Mollicutes</taxon>
        <taxon>Entomoplasmatales</taxon>
        <taxon>Entomoplasmataceae</taxon>
        <taxon>Mesoplasma</taxon>
    </lineage>
</organism>
<dbReference type="PANTHER" id="PTHR11113:SF14">
    <property type="entry name" value="N-ACETYLGLUCOSAMINE-6-PHOSPHATE DEACETYLASE"/>
    <property type="match status" value="1"/>
</dbReference>
<dbReference type="RefSeq" id="WP_027875875.1">
    <property type="nucleotide sequence ID" value="NZ_CP023173.1"/>
</dbReference>
<evidence type="ECO:0000256" key="6">
    <source>
        <dbReference type="PIRSR" id="PIRSR038994-1"/>
    </source>
</evidence>
<feature type="domain" description="Amidohydrolase-related" evidence="8">
    <location>
        <begin position="49"/>
        <end position="380"/>
    </location>
</feature>
<keyword evidence="4 5" id="KW-0119">Carbohydrate metabolism</keyword>
<protein>
    <submittedName>
        <fullName evidence="9">N-acetylglucosamine-6-phosphate deacetylase</fullName>
    </submittedName>
</protein>
<dbReference type="InterPro" id="IPR011059">
    <property type="entry name" value="Metal-dep_hydrolase_composite"/>
</dbReference>
<evidence type="ECO:0000313" key="10">
    <source>
        <dbReference type="Proteomes" id="UP000232229"/>
    </source>
</evidence>
<dbReference type="SUPFAM" id="SSF51338">
    <property type="entry name" value="Composite domain of metallo-dependent hydrolases"/>
    <property type="match status" value="1"/>
</dbReference>
<name>A0A249SP96_9MOLU</name>
<dbReference type="InterPro" id="IPR032466">
    <property type="entry name" value="Metal_Hydrolase"/>
</dbReference>
<evidence type="ECO:0000256" key="4">
    <source>
        <dbReference type="ARBA" id="ARBA00023277"/>
    </source>
</evidence>
<evidence type="ECO:0000313" key="9">
    <source>
        <dbReference type="EMBL" id="ASZ09442.1"/>
    </source>
</evidence>
<evidence type="ECO:0000259" key="8">
    <source>
        <dbReference type="Pfam" id="PF01979"/>
    </source>
</evidence>
<accession>A0A249SP96</accession>
<dbReference type="InterPro" id="IPR003764">
    <property type="entry name" value="GlcNAc_6-P_deAcase"/>
</dbReference>
<proteinExistence type="inferred from homology"/>
<feature type="binding site" evidence="7">
    <location>
        <position position="194"/>
    </location>
    <ligand>
        <name>Zn(2+)</name>
        <dbReference type="ChEBI" id="CHEBI:29105"/>
    </ligand>
</feature>
<feature type="binding site" evidence="7">
    <location>
        <position position="215"/>
    </location>
    <ligand>
        <name>Zn(2+)</name>
        <dbReference type="ChEBI" id="CHEBI:29105"/>
    </ligand>
</feature>
<dbReference type="CDD" id="cd00854">
    <property type="entry name" value="NagA"/>
    <property type="match status" value="1"/>
</dbReference>
<gene>
    <name evidence="9" type="primary">nagA</name>
    <name evidence="9" type="ORF">CK556_03765</name>
</gene>
<comment type="cofactor">
    <cofactor evidence="7">
        <name>a divalent metal cation</name>
        <dbReference type="ChEBI" id="CHEBI:60240"/>
    </cofactor>
    <text evidence="7">Binds 1 divalent metal cation per subunit.</text>
</comment>
<dbReference type="SUPFAM" id="SSF51556">
    <property type="entry name" value="Metallo-dependent hydrolases"/>
    <property type="match status" value="1"/>
</dbReference>
<comment type="similarity">
    <text evidence="1 5">Belongs to the metallo-dependent hydrolases superfamily. NagA family.</text>
</comment>
<keyword evidence="10" id="KW-1185">Reference proteome</keyword>
<sequence length="383" mass="42906">MILKNAKIVLQDKIIENGSLLIKDNKIIKISEKEIDANKEEVIDLKGNYLMPGFIDCHVHGGYGVDFETGDEKRFLTFSENVIKEGITSYVQASVTNSVEDNKKYLTEFKNFKNAKNIKGAKCLGVHMEGPFISAEKKGAHDPNLLVKPNIDLIKEFIEISNKNIKIVTYASELQDGSFTKYLINNKIVPSVGHTNQESYELEKDYLLGAKHVTHIFNGMSGVDHYRPGLAVSALTHKDILVEVISDGVHLNEDILDLIYKIKGADNICIITDSINAKGLSDGEYKIGNLEVIKKGIEVRLKSNNVLAGSGATYNHNVKFYKEKCLIPMTELIKMTSINIAKQLNIYEKTGSIEENKIADLVVVDKEFNVLYTFVEGKKVYER</sequence>
<dbReference type="Proteomes" id="UP000232229">
    <property type="component" value="Chromosome"/>
</dbReference>
<reference evidence="9 10" key="1">
    <citation type="submission" date="2017-08" db="EMBL/GenBank/DDBJ databases">
        <title>Complete Genome Sequence of Mesoplasma chauliocola.</title>
        <authorList>
            <person name="Knight T.F.Jr."/>
            <person name="Citino T."/>
        </authorList>
    </citation>
    <scope>NUCLEOTIDE SEQUENCE [LARGE SCALE GENOMIC DNA]</scope>
    <source>
        <strain evidence="9 10">CHPA-2</strain>
    </source>
</reference>
<keyword evidence="2 7" id="KW-0479">Metal-binding</keyword>
<evidence type="ECO:0000256" key="1">
    <source>
        <dbReference type="ARBA" id="ARBA00010716"/>
    </source>
</evidence>
<dbReference type="KEGG" id="mchc:CK556_03765"/>
<dbReference type="EMBL" id="CP023173">
    <property type="protein sequence ID" value="ASZ09442.1"/>
    <property type="molecule type" value="Genomic_DNA"/>
</dbReference>
<dbReference type="GO" id="GO:0046872">
    <property type="term" value="F:metal ion binding"/>
    <property type="evidence" value="ECO:0007669"/>
    <property type="project" value="UniProtKB-KW"/>
</dbReference>
<dbReference type="PIRSF" id="PIRSF038994">
    <property type="entry name" value="NagA"/>
    <property type="match status" value="1"/>
</dbReference>
<dbReference type="AlphaFoldDB" id="A0A249SP96"/>
<dbReference type="InterPro" id="IPR006680">
    <property type="entry name" value="Amidohydro-rel"/>
</dbReference>
<keyword evidence="3 5" id="KW-0378">Hydrolase</keyword>
<evidence type="ECO:0000256" key="5">
    <source>
        <dbReference type="PIRNR" id="PIRNR038994"/>
    </source>
</evidence>
<dbReference type="STRING" id="1336232.GCA_000518825_00839"/>
<dbReference type="Gene3D" id="3.20.20.140">
    <property type="entry name" value="Metal-dependent hydrolases"/>
    <property type="match status" value="1"/>
</dbReference>
<evidence type="ECO:0000256" key="7">
    <source>
        <dbReference type="PIRSR" id="PIRSR038994-3"/>
    </source>
</evidence>
<dbReference type="Gene3D" id="2.30.40.10">
    <property type="entry name" value="Urease, subunit C, domain 1"/>
    <property type="match status" value="1"/>
</dbReference>
<dbReference type="NCBIfam" id="TIGR00221">
    <property type="entry name" value="nagA"/>
    <property type="match status" value="1"/>
</dbReference>
<dbReference type="PANTHER" id="PTHR11113">
    <property type="entry name" value="N-ACETYLGLUCOSAMINE-6-PHOSPHATE DEACETYLASE"/>
    <property type="match status" value="1"/>
</dbReference>
<feature type="binding site" evidence="7">
    <location>
        <position position="129"/>
    </location>
    <ligand>
        <name>Zn(2+)</name>
        <dbReference type="ChEBI" id="CHEBI:29105"/>
    </ligand>
</feature>
<evidence type="ECO:0000256" key="3">
    <source>
        <dbReference type="ARBA" id="ARBA00022801"/>
    </source>
</evidence>
<dbReference type="GO" id="GO:0008448">
    <property type="term" value="F:N-acetylglucosamine-6-phosphate deacetylase activity"/>
    <property type="evidence" value="ECO:0007669"/>
    <property type="project" value="InterPro"/>
</dbReference>